<dbReference type="Proteomes" id="UP001181693">
    <property type="component" value="Unassembled WGS sequence"/>
</dbReference>
<accession>A0AAV2ZWV2</accession>
<organism evidence="1 2">
    <name type="scientific">Pyxicephalus adspersus</name>
    <name type="common">African bullfrog</name>
    <dbReference type="NCBI Taxonomy" id="30357"/>
    <lineage>
        <taxon>Eukaryota</taxon>
        <taxon>Metazoa</taxon>
        <taxon>Chordata</taxon>
        <taxon>Craniata</taxon>
        <taxon>Vertebrata</taxon>
        <taxon>Euteleostomi</taxon>
        <taxon>Amphibia</taxon>
        <taxon>Batrachia</taxon>
        <taxon>Anura</taxon>
        <taxon>Neobatrachia</taxon>
        <taxon>Ranoidea</taxon>
        <taxon>Pyxicephalidae</taxon>
        <taxon>Pyxicephalinae</taxon>
        <taxon>Pyxicephalus</taxon>
    </lineage>
</organism>
<sequence length="94" mass="10401">MHSLSKIKCTCHLHRAVYCIVLPPCHRKYKSNATQEVKSTSELVMVSRKISQKTLFILPLMCFCNILLPNSETLAPPHIVIIVLQCVGGAVVGV</sequence>
<keyword evidence="2" id="KW-1185">Reference proteome</keyword>
<comment type="caution">
    <text evidence="1">The sequence shown here is derived from an EMBL/GenBank/DDBJ whole genome shotgun (WGS) entry which is preliminary data.</text>
</comment>
<proteinExistence type="predicted"/>
<name>A0AAV2ZWV2_PYXAD</name>
<gene>
    <name evidence="1" type="ORF">GDO54_003824</name>
</gene>
<dbReference type="EMBL" id="DYDO01000011">
    <property type="protein sequence ID" value="DBA16431.1"/>
    <property type="molecule type" value="Genomic_DNA"/>
</dbReference>
<protein>
    <submittedName>
        <fullName evidence="1">Uncharacterized protein</fullName>
    </submittedName>
</protein>
<evidence type="ECO:0000313" key="1">
    <source>
        <dbReference type="EMBL" id="DBA16431.1"/>
    </source>
</evidence>
<reference evidence="1" key="1">
    <citation type="thesis" date="2020" institute="ProQuest LLC" country="789 East Eisenhower Parkway, Ann Arbor, MI, USA">
        <title>Comparative Genomics and Chromosome Evolution.</title>
        <authorList>
            <person name="Mudd A.B."/>
        </authorList>
    </citation>
    <scope>NUCLEOTIDE SEQUENCE</scope>
    <source>
        <strain evidence="1">1538</strain>
        <tissue evidence="1">Blood</tissue>
    </source>
</reference>
<dbReference type="AlphaFoldDB" id="A0AAV2ZWV2"/>
<evidence type="ECO:0000313" key="2">
    <source>
        <dbReference type="Proteomes" id="UP001181693"/>
    </source>
</evidence>